<protein>
    <recommendedName>
        <fullName evidence="6">TVP38/TMEM64 family membrane protein</fullName>
    </recommendedName>
</protein>
<feature type="transmembrane region" description="Helical" evidence="6">
    <location>
        <begin position="138"/>
        <end position="160"/>
    </location>
</feature>
<evidence type="ECO:0000259" key="7">
    <source>
        <dbReference type="Pfam" id="PF09335"/>
    </source>
</evidence>
<gene>
    <name evidence="8" type="ORF">A3B74_03835</name>
</gene>
<sequence length="223" mass="25705">MYHHTKPIRLHEILILVGIIFLLILLVVHFLPYSSILFKRETLRLFIDRAGIFGPLVIIFVMVLETVVAPLPGIFLPTISGFFFGFWLGSLYAYIGDVLGACVAFSLARHFGQPFVQRIASQETVERSQILINKYSRYLFILYAVPIFPIDIVSLLLGISPLPFRRFLTIILLAFVPNILLLNFFGDYLFRASWWSFSMIGIVIMLCIFVWFVSNTRRKSTYL</sequence>
<dbReference type="EMBL" id="MHKB01000011">
    <property type="protein sequence ID" value="OGY78990.1"/>
    <property type="molecule type" value="Genomic_DNA"/>
</dbReference>
<proteinExistence type="inferred from homology"/>
<keyword evidence="4 6" id="KW-1133">Transmembrane helix</keyword>
<organism evidence="8 9">
    <name type="scientific">Candidatus Kerfeldbacteria bacterium RIFCSPHIGHO2_02_FULL_42_14</name>
    <dbReference type="NCBI Taxonomy" id="1798540"/>
    <lineage>
        <taxon>Bacteria</taxon>
        <taxon>Candidatus Kerfeldiibacteriota</taxon>
    </lineage>
</organism>
<feature type="transmembrane region" description="Helical" evidence="6">
    <location>
        <begin position="12"/>
        <end position="32"/>
    </location>
</feature>
<evidence type="ECO:0000256" key="2">
    <source>
        <dbReference type="ARBA" id="ARBA00022475"/>
    </source>
</evidence>
<feature type="transmembrane region" description="Helical" evidence="6">
    <location>
        <begin position="52"/>
        <end position="75"/>
    </location>
</feature>
<comment type="subcellular location">
    <subcellularLocation>
        <location evidence="1 6">Cell membrane</location>
        <topology evidence="1 6">Multi-pass membrane protein</topology>
    </subcellularLocation>
</comment>
<dbReference type="PANTHER" id="PTHR12677">
    <property type="entry name" value="GOLGI APPARATUS MEMBRANE PROTEIN TVP38-RELATED"/>
    <property type="match status" value="1"/>
</dbReference>
<dbReference type="Pfam" id="PF09335">
    <property type="entry name" value="VTT_dom"/>
    <property type="match status" value="1"/>
</dbReference>
<dbReference type="Proteomes" id="UP000177165">
    <property type="component" value="Unassembled WGS sequence"/>
</dbReference>
<evidence type="ECO:0000313" key="8">
    <source>
        <dbReference type="EMBL" id="OGY78990.1"/>
    </source>
</evidence>
<feature type="domain" description="VTT" evidence="7">
    <location>
        <begin position="72"/>
        <end position="187"/>
    </location>
</feature>
<dbReference type="GO" id="GO:0005886">
    <property type="term" value="C:plasma membrane"/>
    <property type="evidence" value="ECO:0007669"/>
    <property type="project" value="UniProtKB-SubCell"/>
</dbReference>
<keyword evidence="5 6" id="KW-0472">Membrane</keyword>
<dbReference type="PANTHER" id="PTHR12677:SF49">
    <property type="entry name" value="TVP38_TMEM64 FAMILY MEMBRANE PROTEIN"/>
    <property type="match status" value="1"/>
</dbReference>
<keyword evidence="2 6" id="KW-1003">Cell membrane</keyword>
<evidence type="ECO:0000256" key="4">
    <source>
        <dbReference type="ARBA" id="ARBA00022989"/>
    </source>
</evidence>
<dbReference type="InterPro" id="IPR032816">
    <property type="entry name" value="VTT_dom"/>
</dbReference>
<comment type="similarity">
    <text evidence="6">Belongs to the TVP38/TMEM64 family.</text>
</comment>
<dbReference type="STRING" id="1798540.A3B74_03835"/>
<evidence type="ECO:0000256" key="1">
    <source>
        <dbReference type="ARBA" id="ARBA00004651"/>
    </source>
</evidence>
<feature type="transmembrane region" description="Helical" evidence="6">
    <location>
        <begin position="82"/>
        <end position="108"/>
    </location>
</feature>
<feature type="transmembrane region" description="Helical" evidence="6">
    <location>
        <begin position="192"/>
        <end position="213"/>
    </location>
</feature>
<dbReference type="AlphaFoldDB" id="A0A1G2ASJ3"/>
<keyword evidence="3 6" id="KW-0812">Transmembrane</keyword>
<evidence type="ECO:0000256" key="5">
    <source>
        <dbReference type="ARBA" id="ARBA00023136"/>
    </source>
</evidence>
<evidence type="ECO:0000256" key="6">
    <source>
        <dbReference type="RuleBase" id="RU366058"/>
    </source>
</evidence>
<evidence type="ECO:0000313" key="9">
    <source>
        <dbReference type="Proteomes" id="UP000177165"/>
    </source>
</evidence>
<accession>A0A1G2ASJ3</accession>
<comment type="caution">
    <text evidence="8">The sequence shown here is derived from an EMBL/GenBank/DDBJ whole genome shotgun (WGS) entry which is preliminary data.</text>
</comment>
<reference evidence="8 9" key="1">
    <citation type="journal article" date="2016" name="Nat. Commun.">
        <title>Thousands of microbial genomes shed light on interconnected biogeochemical processes in an aquifer system.</title>
        <authorList>
            <person name="Anantharaman K."/>
            <person name="Brown C.T."/>
            <person name="Hug L.A."/>
            <person name="Sharon I."/>
            <person name="Castelle C.J."/>
            <person name="Probst A.J."/>
            <person name="Thomas B.C."/>
            <person name="Singh A."/>
            <person name="Wilkins M.J."/>
            <person name="Karaoz U."/>
            <person name="Brodie E.L."/>
            <person name="Williams K.H."/>
            <person name="Hubbard S.S."/>
            <person name="Banfield J.F."/>
        </authorList>
    </citation>
    <scope>NUCLEOTIDE SEQUENCE [LARGE SCALE GENOMIC DNA]</scope>
</reference>
<name>A0A1G2ASJ3_9BACT</name>
<feature type="transmembrane region" description="Helical" evidence="6">
    <location>
        <begin position="167"/>
        <end position="186"/>
    </location>
</feature>
<evidence type="ECO:0000256" key="3">
    <source>
        <dbReference type="ARBA" id="ARBA00022692"/>
    </source>
</evidence>
<dbReference type="InterPro" id="IPR015414">
    <property type="entry name" value="TMEM64"/>
</dbReference>